<evidence type="ECO:0000256" key="5">
    <source>
        <dbReference type="ARBA" id="ARBA00023136"/>
    </source>
</evidence>
<protein>
    <submittedName>
        <fullName evidence="6">Uncharacterized protein</fullName>
    </submittedName>
</protein>
<gene>
    <name evidence="6" type="ORF">CVT26_015236</name>
</gene>
<proteinExistence type="predicted"/>
<dbReference type="OrthoDB" id="4476201at2759"/>
<keyword evidence="4" id="KW-1133">Transmembrane helix</keyword>
<dbReference type="InParanoid" id="A0A409W490"/>
<evidence type="ECO:0000313" key="6">
    <source>
        <dbReference type="EMBL" id="PPQ73285.1"/>
    </source>
</evidence>
<evidence type="ECO:0000313" key="7">
    <source>
        <dbReference type="Proteomes" id="UP000284706"/>
    </source>
</evidence>
<dbReference type="STRING" id="231916.A0A409W490"/>
<evidence type="ECO:0000256" key="2">
    <source>
        <dbReference type="ARBA" id="ARBA00022448"/>
    </source>
</evidence>
<reference evidence="6 7" key="1">
    <citation type="journal article" date="2018" name="Evol. Lett.">
        <title>Horizontal gene cluster transfer increased hallucinogenic mushroom diversity.</title>
        <authorList>
            <person name="Reynolds H.T."/>
            <person name="Vijayakumar V."/>
            <person name="Gluck-Thaler E."/>
            <person name="Korotkin H.B."/>
            <person name="Matheny P.B."/>
            <person name="Slot J.C."/>
        </authorList>
    </citation>
    <scope>NUCLEOTIDE SEQUENCE [LARGE SCALE GENOMIC DNA]</scope>
    <source>
        <strain evidence="6 7">SRW20</strain>
    </source>
</reference>
<keyword evidence="7" id="KW-1185">Reference proteome</keyword>
<evidence type="ECO:0000256" key="4">
    <source>
        <dbReference type="ARBA" id="ARBA00022989"/>
    </source>
</evidence>
<keyword evidence="5" id="KW-0472">Membrane</keyword>
<keyword evidence="3" id="KW-0812">Transmembrane</keyword>
<evidence type="ECO:0000256" key="3">
    <source>
        <dbReference type="ARBA" id="ARBA00022692"/>
    </source>
</evidence>
<dbReference type="PANTHER" id="PTHR45649">
    <property type="entry name" value="AMINO-ACID PERMEASE BAT1"/>
    <property type="match status" value="1"/>
</dbReference>
<evidence type="ECO:0000256" key="1">
    <source>
        <dbReference type="ARBA" id="ARBA00004141"/>
    </source>
</evidence>
<dbReference type="EMBL" id="NHYE01005413">
    <property type="protein sequence ID" value="PPQ73285.1"/>
    <property type="molecule type" value="Genomic_DNA"/>
</dbReference>
<comment type="subcellular location">
    <subcellularLocation>
        <location evidence="1">Membrane</location>
        <topology evidence="1">Multi-pass membrane protein</topology>
    </subcellularLocation>
</comment>
<dbReference type="GO" id="GO:0022857">
    <property type="term" value="F:transmembrane transporter activity"/>
    <property type="evidence" value="ECO:0007669"/>
    <property type="project" value="UniProtKB-ARBA"/>
</dbReference>
<accession>A0A409W490</accession>
<sequence>MSKTHDMPLENVFRSINIGDSGFGLDGYTVHSQRTRYLIDRKSWRRFQYYRAITFAGVRLFSDPAEFQYMVCDVFLTTMSELGSAAPAYDGLYHWTFKTSSPRWRCLLSWIIVYANTVGSVADLASVDCTCAVQVMAAASIDTFLKFQATTGQTLYVHGSYLEICPSPNVVPDSCINALISFVMFAVFLALLVQQSLLRPHTPCDLCITSIIGFLAVSPEGLNNNAQYVLGSFPSGMYHFSFSRGLACRLTGVTVIGWTSWWVFGVRFPARQIPIGQPMATLFATEGYWRSGLRLLSYRTSVLFVIFIENRTNPGFHIQDHGGLKHGL</sequence>
<keyword evidence="2" id="KW-0813">Transport</keyword>
<dbReference type="Proteomes" id="UP000284706">
    <property type="component" value="Unassembled WGS sequence"/>
</dbReference>
<dbReference type="GO" id="GO:0016020">
    <property type="term" value="C:membrane"/>
    <property type="evidence" value="ECO:0007669"/>
    <property type="project" value="UniProtKB-SubCell"/>
</dbReference>
<dbReference type="PANTHER" id="PTHR45649:SF6">
    <property type="entry name" value="GABA-SPECIFIC PERMEASE"/>
    <property type="match status" value="1"/>
</dbReference>
<dbReference type="AlphaFoldDB" id="A0A409W490"/>
<name>A0A409W490_9AGAR</name>
<comment type="caution">
    <text evidence="6">The sequence shown here is derived from an EMBL/GenBank/DDBJ whole genome shotgun (WGS) entry which is preliminary data.</text>
</comment>
<organism evidence="6 7">
    <name type="scientific">Gymnopilus dilepis</name>
    <dbReference type="NCBI Taxonomy" id="231916"/>
    <lineage>
        <taxon>Eukaryota</taxon>
        <taxon>Fungi</taxon>
        <taxon>Dikarya</taxon>
        <taxon>Basidiomycota</taxon>
        <taxon>Agaricomycotina</taxon>
        <taxon>Agaricomycetes</taxon>
        <taxon>Agaricomycetidae</taxon>
        <taxon>Agaricales</taxon>
        <taxon>Agaricineae</taxon>
        <taxon>Hymenogastraceae</taxon>
        <taxon>Gymnopilus</taxon>
    </lineage>
</organism>